<dbReference type="AlphaFoldDB" id="A0A7C4RXM7"/>
<dbReference type="SUPFAM" id="SSF51445">
    <property type="entry name" value="(Trans)glycosidases"/>
    <property type="match status" value="1"/>
</dbReference>
<sequence length="315" mass="36759">MKGSCKMLKIVTITLFTVVLTLFSCTSVGLNLLNLFELEQEWLLFTNGPRLDDIARTSLTPVIIDYSADGSETRRFTREDLTSLKRLKDGKSREVLAYVNLGIAERWRWYWSSLPTKLIYGPLEGWEGEYYVKFWTDEWLSVIIKYIEKVIEAGFDGVMFDWVNIYFSSSLQRYSKFSASQLRELMAQTLSKIVEMFPSLVYALVNGEDILITYPHLREKVKYVVVEDLFFTVNNQLATDSKTFKDRLDKLLKLKSYGISVLSIEYIDNQNPFDVENAKRVKTYIELAKQYGFKHYVARTDRKLDEINIPRILAR</sequence>
<dbReference type="PANTHER" id="PTHR35882:SF2">
    <property type="entry name" value="PELA"/>
    <property type="match status" value="1"/>
</dbReference>
<protein>
    <submittedName>
        <fullName evidence="2">Glycoside hydrolase</fullName>
    </submittedName>
</protein>
<feature type="domain" description="Glycoside-hydrolase family GH114 TIM-barrel" evidence="1">
    <location>
        <begin position="83"/>
        <end position="301"/>
    </location>
</feature>
<dbReference type="InterPro" id="IPR013785">
    <property type="entry name" value="Aldolase_TIM"/>
</dbReference>
<accession>A0A7C4RXM7</accession>
<reference evidence="2" key="1">
    <citation type="journal article" date="2020" name="mSystems">
        <title>Genome- and Community-Level Interaction Insights into Carbon Utilization and Element Cycling Functions of Hydrothermarchaeota in Hydrothermal Sediment.</title>
        <authorList>
            <person name="Zhou Z."/>
            <person name="Liu Y."/>
            <person name="Xu W."/>
            <person name="Pan J."/>
            <person name="Luo Z.H."/>
            <person name="Li M."/>
        </authorList>
    </citation>
    <scope>NUCLEOTIDE SEQUENCE [LARGE SCALE GENOMIC DNA]</scope>
    <source>
        <strain evidence="2">SpSt-609</strain>
    </source>
</reference>
<dbReference type="Pfam" id="PF03537">
    <property type="entry name" value="Glyco_hydro_114"/>
    <property type="match status" value="1"/>
</dbReference>
<dbReference type="InterPro" id="IPR004352">
    <property type="entry name" value="GH114_TIM-barrel"/>
</dbReference>
<dbReference type="GO" id="GO:0016787">
    <property type="term" value="F:hydrolase activity"/>
    <property type="evidence" value="ECO:0007669"/>
    <property type="project" value="UniProtKB-KW"/>
</dbReference>
<proteinExistence type="predicted"/>
<keyword evidence="2" id="KW-0378">Hydrolase</keyword>
<dbReference type="InterPro" id="IPR017853">
    <property type="entry name" value="GH"/>
</dbReference>
<evidence type="ECO:0000313" key="2">
    <source>
        <dbReference type="EMBL" id="HGU41297.1"/>
    </source>
</evidence>
<dbReference type="Gene3D" id="3.20.20.70">
    <property type="entry name" value="Aldolase class I"/>
    <property type="match status" value="1"/>
</dbReference>
<evidence type="ECO:0000259" key="1">
    <source>
        <dbReference type="Pfam" id="PF03537"/>
    </source>
</evidence>
<dbReference type="PRINTS" id="PR01545">
    <property type="entry name" value="THEMAYE10DUF"/>
</dbReference>
<gene>
    <name evidence="2" type="ORF">ENT77_08965</name>
</gene>
<dbReference type="InterPro" id="IPR016062">
    <property type="entry name" value="TM1410-rel"/>
</dbReference>
<dbReference type="PROSITE" id="PS51257">
    <property type="entry name" value="PROKAR_LIPOPROTEIN"/>
    <property type="match status" value="1"/>
</dbReference>
<name>A0A7C4RXM7_9BACT</name>
<organism evidence="2">
    <name type="scientific">Fervidobacterium thailandense</name>
    <dbReference type="NCBI Taxonomy" id="1008305"/>
    <lineage>
        <taxon>Bacteria</taxon>
        <taxon>Thermotogati</taxon>
        <taxon>Thermotogota</taxon>
        <taxon>Thermotogae</taxon>
        <taxon>Thermotogales</taxon>
        <taxon>Fervidobacteriaceae</taxon>
        <taxon>Fervidobacterium</taxon>
    </lineage>
</organism>
<dbReference type="EMBL" id="DSZY01000046">
    <property type="protein sequence ID" value="HGU41297.1"/>
    <property type="molecule type" value="Genomic_DNA"/>
</dbReference>
<dbReference type="PANTHER" id="PTHR35882">
    <property type="entry name" value="PELA"/>
    <property type="match status" value="1"/>
</dbReference>
<comment type="caution">
    <text evidence="2">The sequence shown here is derived from an EMBL/GenBank/DDBJ whole genome shotgun (WGS) entry which is preliminary data.</text>
</comment>